<gene>
    <name evidence="1" type="ORF">G9Q37_06445</name>
</gene>
<name>A0A6G8IFI6_9BURK</name>
<accession>A0A6G8IFI6</accession>
<dbReference type="AlphaFoldDB" id="A0A6G8IFI6"/>
<evidence type="ECO:0000313" key="2">
    <source>
        <dbReference type="Proteomes" id="UP000503162"/>
    </source>
</evidence>
<proteinExistence type="predicted"/>
<sequence>MPAIEWLLVACATDARIFQRERGSPMVQVASFSHPEGRLRAHELGDDRPGRERADRAFGGMAYAPRQDAHHREHLRFARELAEQLEHGAREHAYGSLLVLAGSPFLGEIHKAMGEHARRLLKASLPLNLCHLGQDEIERRVQREFASA</sequence>
<dbReference type="RefSeq" id="WP_166226194.1">
    <property type="nucleotide sequence ID" value="NZ_CP049989.1"/>
</dbReference>
<protein>
    <submittedName>
        <fullName evidence="1">Host attachment protein</fullName>
    </submittedName>
</protein>
<organism evidence="1 2">
    <name type="scientific">Hydrogenophaga crocea</name>
    <dbReference type="NCBI Taxonomy" id="2716225"/>
    <lineage>
        <taxon>Bacteria</taxon>
        <taxon>Pseudomonadati</taxon>
        <taxon>Pseudomonadota</taxon>
        <taxon>Betaproteobacteria</taxon>
        <taxon>Burkholderiales</taxon>
        <taxon>Comamonadaceae</taxon>
        <taxon>Hydrogenophaga</taxon>
    </lineage>
</organism>
<dbReference type="Pfam" id="PF10116">
    <property type="entry name" value="Host_attach"/>
    <property type="match status" value="1"/>
</dbReference>
<reference evidence="1 2" key="1">
    <citation type="submission" date="2020-03" db="EMBL/GenBank/DDBJ databases">
        <title>Hydrogenophaga sp. nov. isolated from cyanobacterial mat.</title>
        <authorList>
            <person name="Thorat V."/>
            <person name="Kirdat K."/>
            <person name="Tiwarekar B."/>
            <person name="Costa E.D."/>
            <person name="Yadav A."/>
        </authorList>
    </citation>
    <scope>NUCLEOTIDE SEQUENCE [LARGE SCALE GENOMIC DNA]</scope>
    <source>
        <strain evidence="1 2">BA0156</strain>
    </source>
</reference>
<dbReference type="KEGG" id="hcz:G9Q37_06445"/>
<dbReference type="EMBL" id="CP049989">
    <property type="protein sequence ID" value="QIM51805.1"/>
    <property type="molecule type" value="Genomic_DNA"/>
</dbReference>
<dbReference type="Proteomes" id="UP000503162">
    <property type="component" value="Chromosome"/>
</dbReference>
<evidence type="ECO:0000313" key="1">
    <source>
        <dbReference type="EMBL" id="QIM51805.1"/>
    </source>
</evidence>
<keyword evidence="2" id="KW-1185">Reference proteome</keyword>
<dbReference type="InterPro" id="IPR019291">
    <property type="entry name" value="Host_attachment_protein"/>
</dbReference>